<dbReference type="CDD" id="cd00082">
    <property type="entry name" value="HisKA"/>
    <property type="match status" value="1"/>
</dbReference>
<evidence type="ECO:0000256" key="1">
    <source>
        <dbReference type="ARBA" id="ARBA00000085"/>
    </source>
</evidence>
<reference evidence="15 16" key="1">
    <citation type="submission" date="2022-05" db="EMBL/GenBank/DDBJ databases">
        <title>Genome Sequencing of Bee-Associated Microbes.</title>
        <authorList>
            <person name="Dunlap C."/>
        </authorList>
    </citation>
    <scope>NUCLEOTIDE SEQUENCE [LARGE SCALE GENOMIC DNA]</scope>
    <source>
        <strain evidence="15 16">NRRL B-04010</strain>
    </source>
</reference>
<dbReference type="PRINTS" id="PR00344">
    <property type="entry name" value="BCTRLSENSOR"/>
</dbReference>
<comment type="caution">
    <text evidence="15">The sequence shown here is derived from an EMBL/GenBank/DDBJ whole genome shotgun (WGS) entry which is preliminary data.</text>
</comment>
<keyword evidence="16" id="KW-1185">Reference proteome</keyword>
<dbReference type="Pfam" id="PF00512">
    <property type="entry name" value="HisKA"/>
    <property type="match status" value="1"/>
</dbReference>
<feature type="transmembrane region" description="Helical" evidence="13">
    <location>
        <begin position="24"/>
        <end position="50"/>
    </location>
</feature>
<dbReference type="InterPro" id="IPR004358">
    <property type="entry name" value="Sig_transdc_His_kin-like_C"/>
</dbReference>
<dbReference type="GO" id="GO:0016301">
    <property type="term" value="F:kinase activity"/>
    <property type="evidence" value="ECO:0007669"/>
    <property type="project" value="UniProtKB-KW"/>
</dbReference>
<evidence type="ECO:0000256" key="10">
    <source>
        <dbReference type="ARBA" id="ARBA00022989"/>
    </source>
</evidence>
<dbReference type="PANTHER" id="PTHR45436:SF5">
    <property type="entry name" value="SENSOR HISTIDINE KINASE TRCS"/>
    <property type="match status" value="1"/>
</dbReference>
<keyword evidence="10 13" id="KW-1133">Transmembrane helix</keyword>
<name>A0ABT4GZ59_PAEAL</name>
<evidence type="ECO:0000256" key="9">
    <source>
        <dbReference type="ARBA" id="ARBA00022840"/>
    </source>
</evidence>
<feature type="transmembrane region" description="Helical" evidence="13">
    <location>
        <begin position="164"/>
        <end position="188"/>
    </location>
</feature>
<evidence type="ECO:0000256" key="12">
    <source>
        <dbReference type="ARBA" id="ARBA00023136"/>
    </source>
</evidence>
<dbReference type="Pfam" id="PF02518">
    <property type="entry name" value="HATPase_c"/>
    <property type="match status" value="1"/>
</dbReference>
<evidence type="ECO:0000259" key="14">
    <source>
        <dbReference type="PROSITE" id="PS50109"/>
    </source>
</evidence>
<keyword evidence="12 13" id="KW-0472">Membrane</keyword>
<evidence type="ECO:0000256" key="11">
    <source>
        <dbReference type="ARBA" id="ARBA00023012"/>
    </source>
</evidence>
<evidence type="ECO:0000256" key="8">
    <source>
        <dbReference type="ARBA" id="ARBA00022777"/>
    </source>
</evidence>
<dbReference type="EMBL" id="JAMDNP010000023">
    <property type="protein sequence ID" value="MCY9761712.1"/>
    <property type="molecule type" value="Genomic_DNA"/>
</dbReference>
<evidence type="ECO:0000256" key="2">
    <source>
        <dbReference type="ARBA" id="ARBA00004370"/>
    </source>
</evidence>
<dbReference type="SMART" id="SM00388">
    <property type="entry name" value="HisKA"/>
    <property type="match status" value="1"/>
</dbReference>
<dbReference type="InterPro" id="IPR005467">
    <property type="entry name" value="His_kinase_dom"/>
</dbReference>
<keyword evidence="5" id="KW-0808">Transferase</keyword>
<dbReference type="InterPro" id="IPR036097">
    <property type="entry name" value="HisK_dim/P_sf"/>
</dbReference>
<dbReference type="SUPFAM" id="SSF47384">
    <property type="entry name" value="Homodimeric domain of signal transducing histidine kinase"/>
    <property type="match status" value="1"/>
</dbReference>
<keyword evidence="11" id="KW-0902">Two-component regulatory system</keyword>
<keyword evidence="9" id="KW-0067">ATP-binding</keyword>
<evidence type="ECO:0000256" key="3">
    <source>
        <dbReference type="ARBA" id="ARBA00012438"/>
    </source>
</evidence>
<evidence type="ECO:0000256" key="4">
    <source>
        <dbReference type="ARBA" id="ARBA00022553"/>
    </source>
</evidence>
<dbReference type="CDD" id="cd00075">
    <property type="entry name" value="HATPase"/>
    <property type="match status" value="1"/>
</dbReference>
<evidence type="ECO:0000256" key="13">
    <source>
        <dbReference type="SAM" id="Phobius"/>
    </source>
</evidence>
<protein>
    <recommendedName>
        <fullName evidence="3">histidine kinase</fullName>
        <ecNumber evidence="3">2.7.13.3</ecNumber>
    </recommendedName>
</protein>
<sequence length="476" mass="54860">MSMFKSLIQKMKHSSNTLMFRFTIWYVLSLLAVILLIGICIMGAVTHFLLQDSKQELFAVERKLRESIQEGFVDWQSLLDELLYPDHANYDVQIVSFDGRVLAQTRNWDEDFLTEQKIRYYWLEAVQWNKDFGLFIQDDVIWNQSNGQVGKIYIHVQLHSIERILLIIIKVLFITALASSSVGSLLIYHITRRNLSPLFSIMNSIVQMKNAPNLRQRVYVPETPMELTKLAERLNQLLDEHEELIEREMNFVTNASHELRTPLTAFRGHVKLLKRWGNQNAEVLQKSLHSLDQESQRMQRLIVQLLALARSGNNAPPKEKVNLTDVVRDAIKQLWKPDSHITLKLHLNKDTYVSGDKEQLRQVAVILIENAVRYTNDPGWIEVSVFQEKELACLRVSDSGIGIPEEELDKIFDRFYRVDKARSRVTGGTGIGLSIAKELVEQHQGRIRVESTVGQGSTFLVSIPYLHESSEHTTSL</sequence>
<dbReference type="InterPro" id="IPR036890">
    <property type="entry name" value="HATPase_C_sf"/>
</dbReference>
<evidence type="ECO:0000313" key="16">
    <source>
        <dbReference type="Proteomes" id="UP001527181"/>
    </source>
</evidence>
<dbReference type="Gene3D" id="3.30.565.10">
    <property type="entry name" value="Histidine kinase-like ATPase, C-terminal domain"/>
    <property type="match status" value="1"/>
</dbReference>
<dbReference type="SMART" id="SM00387">
    <property type="entry name" value="HATPase_c"/>
    <property type="match status" value="1"/>
</dbReference>
<keyword evidence="4" id="KW-0597">Phosphoprotein</keyword>
<dbReference type="InterPro" id="IPR003661">
    <property type="entry name" value="HisK_dim/P_dom"/>
</dbReference>
<dbReference type="Gene3D" id="1.10.287.130">
    <property type="match status" value="1"/>
</dbReference>
<keyword evidence="6 13" id="KW-0812">Transmembrane</keyword>
<evidence type="ECO:0000256" key="7">
    <source>
        <dbReference type="ARBA" id="ARBA00022741"/>
    </source>
</evidence>
<dbReference type="InterPro" id="IPR050428">
    <property type="entry name" value="TCS_sensor_his_kinase"/>
</dbReference>
<dbReference type="RefSeq" id="WP_005549455.1">
    <property type="nucleotide sequence ID" value="NZ_JAMDLX010000098.1"/>
</dbReference>
<accession>A0ABT4GZ59</accession>
<proteinExistence type="predicted"/>
<dbReference type="PANTHER" id="PTHR45436">
    <property type="entry name" value="SENSOR HISTIDINE KINASE YKOH"/>
    <property type="match status" value="1"/>
</dbReference>
<dbReference type="InterPro" id="IPR003594">
    <property type="entry name" value="HATPase_dom"/>
</dbReference>
<dbReference type="EC" id="2.7.13.3" evidence="3"/>
<dbReference type="Proteomes" id="UP001527181">
    <property type="component" value="Unassembled WGS sequence"/>
</dbReference>
<dbReference type="GeneID" id="94490978"/>
<keyword evidence="7" id="KW-0547">Nucleotide-binding</keyword>
<dbReference type="SUPFAM" id="SSF55874">
    <property type="entry name" value="ATPase domain of HSP90 chaperone/DNA topoisomerase II/histidine kinase"/>
    <property type="match status" value="1"/>
</dbReference>
<gene>
    <name evidence="15" type="ORF">M5X12_14135</name>
</gene>
<evidence type="ECO:0000256" key="5">
    <source>
        <dbReference type="ARBA" id="ARBA00022679"/>
    </source>
</evidence>
<evidence type="ECO:0000313" key="15">
    <source>
        <dbReference type="EMBL" id="MCY9761712.1"/>
    </source>
</evidence>
<comment type="catalytic activity">
    <reaction evidence="1">
        <text>ATP + protein L-histidine = ADP + protein N-phospho-L-histidine.</text>
        <dbReference type="EC" id="2.7.13.3"/>
    </reaction>
</comment>
<feature type="domain" description="Histidine kinase" evidence="14">
    <location>
        <begin position="254"/>
        <end position="467"/>
    </location>
</feature>
<organism evidence="15 16">
    <name type="scientific">Paenibacillus alvei</name>
    <name type="common">Bacillus alvei</name>
    <dbReference type="NCBI Taxonomy" id="44250"/>
    <lineage>
        <taxon>Bacteria</taxon>
        <taxon>Bacillati</taxon>
        <taxon>Bacillota</taxon>
        <taxon>Bacilli</taxon>
        <taxon>Bacillales</taxon>
        <taxon>Paenibacillaceae</taxon>
        <taxon>Paenibacillus</taxon>
    </lineage>
</organism>
<comment type="subcellular location">
    <subcellularLocation>
        <location evidence="2">Membrane</location>
    </subcellularLocation>
</comment>
<evidence type="ECO:0000256" key="6">
    <source>
        <dbReference type="ARBA" id="ARBA00022692"/>
    </source>
</evidence>
<dbReference type="PROSITE" id="PS50109">
    <property type="entry name" value="HIS_KIN"/>
    <property type="match status" value="1"/>
</dbReference>
<keyword evidence="8 15" id="KW-0418">Kinase</keyword>